<keyword evidence="2" id="KW-0472">Membrane</keyword>
<feature type="compositionally biased region" description="Low complexity" evidence="4">
    <location>
        <begin position="101"/>
        <end position="149"/>
    </location>
</feature>
<gene>
    <name evidence="7" type="ORF">C1H46_013635</name>
</gene>
<evidence type="ECO:0000256" key="4">
    <source>
        <dbReference type="SAM" id="MobiDB-lite"/>
    </source>
</evidence>
<sequence length="321" mass="32992">MGVGSLRHSVLFFLFLLFSSGSSVPKNPPLEATHQSKTQVNQEKHIVSSSSVYTTQLDDIPIVNPSPTTTTPTPFANPTISPPSPTTTPTTIPPTPPLSPTTPTTTPTSPTTPTTTPSYPTTPTTTPSSPTTPTTTPSSPTTPTTTPSSGGTWCIASQSASPNALQVALDYACGYGGADCSAINQGGSCYNPNTLHDHASYAFNDYYQKNPSPTSCNFGGTAQLTNTDPSTGSCRFASSSSSISMNSPPTTMTPPTPTMSTTPPTTTSPYTPSIAAPGGGSTIYGDSPTESPNSATSISSCMLPLLIMTGILGSFLAENYV</sequence>
<organism evidence="7 8">
    <name type="scientific">Malus baccata</name>
    <name type="common">Siberian crab apple</name>
    <name type="synonym">Pyrus baccata</name>
    <dbReference type="NCBI Taxonomy" id="106549"/>
    <lineage>
        <taxon>Eukaryota</taxon>
        <taxon>Viridiplantae</taxon>
        <taxon>Streptophyta</taxon>
        <taxon>Embryophyta</taxon>
        <taxon>Tracheophyta</taxon>
        <taxon>Spermatophyta</taxon>
        <taxon>Magnoliopsida</taxon>
        <taxon>eudicotyledons</taxon>
        <taxon>Gunneridae</taxon>
        <taxon>Pentapetalae</taxon>
        <taxon>rosids</taxon>
        <taxon>fabids</taxon>
        <taxon>Rosales</taxon>
        <taxon>Rosaceae</taxon>
        <taxon>Amygdaloideae</taxon>
        <taxon>Maleae</taxon>
        <taxon>Malus</taxon>
    </lineage>
</organism>
<proteinExistence type="predicted"/>
<name>A0A540MPH0_MALBA</name>
<dbReference type="GO" id="GO:0005886">
    <property type="term" value="C:plasma membrane"/>
    <property type="evidence" value="ECO:0007669"/>
    <property type="project" value="UniProtKB-SubCell"/>
</dbReference>
<dbReference type="PANTHER" id="PTHR31044:SF132">
    <property type="entry name" value="BETA-1,3 GLUCANASE"/>
    <property type="match status" value="1"/>
</dbReference>
<comment type="caution">
    <text evidence="7">The sequence shown here is derived from an EMBL/GenBank/DDBJ whole genome shotgun (WGS) entry which is preliminary data.</text>
</comment>
<dbReference type="InterPro" id="IPR044788">
    <property type="entry name" value="X8_dom_prot"/>
</dbReference>
<feature type="domain" description="X8" evidence="6">
    <location>
        <begin position="152"/>
        <end position="236"/>
    </location>
</feature>
<feature type="signal peptide" evidence="5">
    <location>
        <begin position="1"/>
        <end position="23"/>
    </location>
</feature>
<dbReference type="SMART" id="SM00768">
    <property type="entry name" value="X8"/>
    <property type="match status" value="1"/>
</dbReference>
<feature type="compositionally biased region" description="Low complexity" evidence="4">
    <location>
        <begin position="258"/>
        <end position="273"/>
    </location>
</feature>
<evidence type="ECO:0000256" key="2">
    <source>
        <dbReference type="ARBA" id="ARBA00022622"/>
    </source>
</evidence>
<feature type="region of interest" description="Disordered" evidence="4">
    <location>
        <begin position="58"/>
        <end position="150"/>
    </location>
</feature>
<dbReference type="STRING" id="106549.A0A540MPH0"/>
<accession>A0A540MPH0</accession>
<dbReference type="FunFam" id="1.20.58.1040:FF:000007">
    <property type="entry name" value="PLASMODESMATA CALLOSE-BINDING PROTEIN 2"/>
    <property type="match status" value="1"/>
</dbReference>
<dbReference type="PANTHER" id="PTHR31044">
    <property type="entry name" value="BETA-1,3 GLUCANASE"/>
    <property type="match status" value="1"/>
</dbReference>
<feature type="compositionally biased region" description="Low complexity" evidence="4">
    <location>
        <begin position="60"/>
        <end position="79"/>
    </location>
</feature>
<keyword evidence="3 5" id="KW-0732">Signal</keyword>
<evidence type="ECO:0000256" key="3">
    <source>
        <dbReference type="ARBA" id="ARBA00022729"/>
    </source>
</evidence>
<feature type="compositionally biased region" description="Low complexity" evidence="4">
    <location>
        <begin position="238"/>
        <end position="250"/>
    </location>
</feature>
<reference evidence="7 8" key="1">
    <citation type="journal article" date="2019" name="G3 (Bethesda)">
        <title>Sequencing of a Wild Apple (Malus baccata) Genome Unravels the Differences Between Cultivated and Wild Apple Species Regarding Disease Resistance and Cold Tolerance.</title>
        <authorList>
            <person name="Chen X."/>
        </authorList>
    </citation>
    <scope>NUCLEOTIDE SEQUENCE [LARGE SCALE GENOMIC DNA]</scope>
    <source>
        <strain evidence="8">cv. Shandingzi</strain>
        <tissue evidence="7">Leaves</tissue>
    </source>
</reference>
<feature type="chain" id="PRO_5022019129" description="X8 domain-containing protein" evidence="5">
    <location>
        <begin position="24"/>
        <end position="321"/>
    </location>
</feature>
<keyword evidence="2" id="KW-0336">GPI-anchor</keyword>
<dbReference type="InterPro" id="IPR012946">
    <property type="entry name" value="X8"/>
</dbReference>
<evidence type="ECO:0000256" key="5">
    <source>
        <dbReference type="SAM" id="SignalP"/>
    </source>
</evidence>
<dbReference type="Gene3D" id="1.20.58.1040">
    <property type="match status" value="1"/>
</dbReference>
<dbReference type="GO" id="GO:0098552">
    <property type="term" value="C:side of membrane"/>
    <property type="evidence" value="ECO:0007669"/>
    <property type="project" value="UniProtKB-KW"/>
</dbReference>
<evidence type="ECO:0000259" key="6">
    <source>
        <dbReference type="SMART" id="SM00768"/>
    </source>
</evidence>
<evidence type="ECO:0000256" key="1">
    <source>
        <dbReference type="ARBA" id="ARBA00004609"/>
    </source>
</evidence>
<keyword evidence="2" id="KW-0449">Lipoprotein</keyword>
<comment type="subcellular location">
    <subcellularLocation>
        <location evidence="1">Cell membrane</location>
        <topology evidence="1">Lipid-anchor</topology>
        <topology evidence="1">GPI-anchor</topology>
    </subcellularLocation>
</comment>
<keyword evidence="8" id="KW-1185">Reference proteome</keyword>
<dbReference type="AlphaFoldDB" id="A0A540MPH0"/>
<dbReference type="Proteomes" id="UP000315295">
    <property type="component" value="Unassembled WGS sequence"/>
</dbReference>
<dbReference type="Pfam" id="PF07983">
    <property type="entry name" value="X8"/>
    <property type="match status" value="1"/>
</dbReference>
<feature type="region of interest" description="Disordered" evidence="4">
    <location>
        <begin position="24"/>
        <end position="43"/>
    </location>
</feature>
<feature type="compositionally biased region" description="Pro residues" evidence="4">
    <location>
        <begin position="80"/>
        <end position="100"/>
    </location>
</feature>
<evidence type="ECO:0000313" key="7">
    <source>
        <dbReference type="EMBL" id="TQE00696.1"/>
    </source>
</evidence>
<dbReference type="EMBL" id="VIEB01000207">
    <property type="protein sequence ID" value="TQE00696.1"/>
    <property type="molecule type" value="Genomic_DNA"/>
</dbReference>
<dbReference type="GO" id="GO:0009506">
    <property type="term" value="C:plasmodesma"/>
    <property type="evidence" value="ECO:0007669"/>
    <property type="project" value="UniProtKB-ARBA"/>
</dbReference>
<feature type="compositionally biased region" description="Polar residues" evidence="4">
    <location>
        <begin position="33"/>
        <end position="43"/>
    </location>
</feature>
<evidence type="ECO:0000313" key="8">
    <source>
        <dbReference type="Proteomes" id="UP000315295"/>
    </source>
</evidence>
<protein>
    <recommendedName>
        <fullName evidence="6">X8 domain-containing protein</fullName>
    </recommendedName>
</protein>
<keyword evidence="2" id="KW-0325">Glycoprotein</keyword>
<feature type="region of interest" description="Disordered" evidence="4">
    <location>
        <begin position="237"/>
        <end position="295"/>
    </location>
</feature>